<proteinExistence type="predicted"/>
<dbReference type="RefSeq" id="WP_072578057.1">
    <property type="nucleotide sequence ID" value="NZ_CP016020.1"/>
</dbReference>
<dbReference type="EMBL" id="CP016020">
    <property type="protein sequence ID" value="APH06877.1"/>
    <property type="molecule type" value="Genomic_DNA"/>
</dbReference>
<dbReference type="InterPro" id="IPR031681">
    <property type="entry name" value="YwqH-like"/>
</dbReference>
<evidence type="ECO:0000313" key="2">
    <source>
        <dbReference type="EMBL" id="APH06877.1"/>
    </source>
</evidence>
<evidence type="ECO:0000313" key="3">
    <source>
        <dbReference type="Proteomes" id="UP000181936"/>
    </source>
</evidence>
<dbReference type="STRING" id="1547283.A9C19_00060"/>
<keyword evidence="3" id="KW-1185">Reference proteome</keyword>
<gene>
    <name evidence="1" type="ORF">A9C19_00060</name>
    <name evidence="2" type="ORF">A9C19_20590</name>
</gene>
<dbReference type="Proteomes" id="UP000181936">
    <property type="component" value="Chromosome"/>
</dbReference>
<dbReference type="AlphaFoldDB" id="A0A1L3MLL1"/>
<sequence length="142" mass="16555">MSLADSLFSIQKTISNRSNQVDEKIERLTKAKNDLLDEQQLFLKEIKTIKEPDLGNEWQGQRATDYDEEREDAYIILKDIGQNDFEDYQQKIENKINSLEMDRALLNVTSALAFEAGRLVDRGEDAVEELSDRISELRRRLF</sequence>
<dbReference type="OrthoDB" id="2857147at2"/>
<dbReference type="EMBL" id="CP016020">
    <property type="protein sequence ID" value="APH03273.1"/>
    <property type="molecule type" value="Genomic_DNA"/>
</dbReference>
<accession>A0A1L3MLL1</accession>
<dbReference type="Pfam" id="PF16888">
    <property type="entry name" value="YwqH-like"/>
    <property type="match status" value="1"/>
</dbReference>
<reference evidence="1 3" key="1">
    <citation type="journal article" date="2016" name="Sci. Rep.">
        <title>Complete genome sequence and transcriptomic analysis of a novel marine strain Bacillus weihaiensis reveals the mechanism of brown algae degradation.</title>
        <authorList>
            <person name="Zhu Y."/>
            <person name="Chen P."/>
            <person name="Bao Y."/>
            <person name="Men Y."/>
            <person name="Zeng Y."/>
            <person name="Yang J."/>
            <person name="Sun J."/>
            <person name="Sun Y."/>
        </authorList>
    </citation>
    <scope>NUCLEOTIDE SEQUENCE [LARGE SCALE GENOMIC DNA]</scope>
    <source>
        <strain evidence="1 3">Alg07</strain>
    </source>
</reference>
<dbReference type="KEGG" id="bwh:A9C19_00060"/>
<protein>
    <submittedName>
        <fullName evidence="1">Uncharacterized protein</fullName>
    </submittedName>
</protein>
<organism evidence="1 3">
    <name type="scientific">Bacillus weihaiensis</name>
    <dbReference type="NCBI Taxonomy" id="1547283"/>
    <lineage>
        <taxon>Bacteria</taxon>
        <taxon>Bacillati</taxon>
        <taxon>Bacillota</taxon>
        <taxon>Bacilli</taxon>
        <taxon>Bacillales</taxon>
        <taxon>Bacillaceae</taxon>
        <taxon>Bacillus</taxon>
    </lineage>
</organism>
<dbReference type="KEGG" id="bwh:A9C19_20590"/>
<name>A0A1L3MLL1_9BACI</name>
<evidence type="ECO:0000313" key="1">
    <source>
        <dbReference type="EMBL" id="APH03273.1"/>
    </source>
</evidence>